<dbReference type="PANTHER" id="PTHR38599">
    <property type="entry name" value="CUPIN DOMAIN PROTEIN (AFU_ORTHOLOGUE AFUA_3G13620)"/>
    <property type="match status" value="1"/>
</dbReference>
<sequence>MKKATITFLTYCVIFTLNAKAQHSGHAPVAGTPPRVILKQLIPSSGLKEQEVKMVIVNFAPAENLAAHRHPIPTFGYVLEGELESTFDGKVYHYKAGDAFYERPNGLHARTRNTSKDKPAKLIAFFVGNKGKAFLVPEKK</sequence>
<evidence type="ECO:0000313" key="3">
    <source>
        <dbReference type="Proteomes" id="UP001204376"/>
    </source>
</evidence>
<dbReference type="Gene3D" id="2.60.120.10">
    <property type="entry name" value="Jelly Rolls"/>
    <property type="match status" value="1"/>
</dbReference>
<evidence type="ECO:0000313" key="2">
    <source>
        <dbReference type="EMBL" id="MCQ6957240.1"/>
    </source>
</evidence>
<gene>
    <name evidence="2" type="ORF">NPE20_04705</name>
</gene>
<dbReference type="Proteomes" id="UP001204376">
    <property type="component" value="Unassembled WGS sequence"/>
</dbReference>
<dbReference type="InterPro" id="IPR013096">
    <property type="entry name" value="Cupin_2"/>
</dbReference>
<dbReference type="InterPro" id="IPR014710">
    <property type="entry name" value="RmlC-like_jellyroll"/>
</dbReference>
<organism evidence="2 3">
    <name type="scientific">Mucilaginibacter aquariorum</name>
    <dbReference type="NCBI Taxonomy" id="2967225"/>
    <lineage>
        <taxon>Bacteria</taxon>
        <taxon>Pseudomonadati</taxon>
        <taxon>Bacteroidota</taxon>
        <taxon>Sphingobacteriia</taxon>
        <taxon>Sphingobacteriales</taxon>
        <taxon>Sphingobacteriaceae</taxon>
        <taxon>Mucilaginibacter</taxon>
    </lineage>
</organism>
<dbReference type="InterPro" id="IPR011051">
    <property type="entry name" value="RmlC_Cupin_sf"/>
</dbReference>
<comment type="caution">
    <text evidence="2">The sequence shown here is derived from an EMBL/GenBank/DDBJ whole genome shotgun (WGS) entry which is preliminary data.</text>
</comment>
<dbReference type="CDD" id="cd02234">
    <property type="entry name" value="cupin_BLR7677-like"/>
    <property type="match status" value="1"/>
</dbReference>
<proteinExistence type="predicted"/>
<name>A0ABT1SY12_9SPHI</name>
<dbReference type="RefSeq" id="WP_256537447.1">
    <property type="nucleotide sequence ID" value="NZ_JANHOH010000001.1"/>
</dbReference>
<feature type="domain" description="Cupin type-2" evidence="1">
    <location>
        <begin position="56"/>
        <end position="125"/>
    </location>
</feature>
<accession>A0ABT1SY12</accession>
<dbReference type="PANTHER" id="PTHR38599:SF1">
    <property type="entry name" value="CUPIN DOMAIN PROTEIN (AFU_ORTHOLOGUE AFUA_3G13620)"/>
    <property type="match status" value="1"/>
</dbReference>
<reference evidence="2 3" key="1">
    <citation type="submission" date="2022-07" db="EMBL/GenBank/DDBJ databases">
        <title>Mucilaginibacter sp. JC4.</title>
        <authorList>
            <person name="Le V."/>
            <person name="Ko S.-R."/>
            <person name="Ahn C.-Y."/>
            <person name="Oh H.-M."/>
        </authorList>
    </citation>
    <scope>NUCLEOTIDE SEQUENCE [LARGE SCALE GENOMIC DNA]</scope>
    <source>
        <strain evidence="2 3">JC4</strain>
    </source>
</reference>
<dbReference type="EMBL" id="JANHOH010000001">
    <property type="protein sequence ID" value="MCQ6957240.1"/>
    <property type="molecule type" value="Genomic_DNA"/>
</dbReference>
<keyword evidence="3" id="KW-1185">Reference proteome</keyword>
<dbReference type="SUPFAM" id="SSF51182">
    <property type="entry name" value="RmlC-like cupins"/>
    <property type="match status" value="1"/>
</dbReference>
<dbReference type="Pfam" id="PF07883">
    <property type="entry name" value="Cupin_2"/>
    <property type="match status" value="1"/>
</dbReference>
<protein>
    <submittedName>
        <fullName evidence="2">Cupin domain-containing protein</fullName>
    </submittedName>
</protein>
<evidence type="ECO:0000259" key="1">
    <source>
        <dbReference type="Pfam" id="PF07883"/>
    </source>
</evidence>